<gene>
    <name evidence="1" type="ORF">Y900_002200</name>
</gene>
<dbReference type="AlphaFoldDB" id="A0A064CBS5"/>
<evidence type="ECO:0000313" key="2">
    <source>
        <dbReference type="Proteomes" id="UP000022835"/>
    </source>
</evidence>
<keyword evidence="2" id="KW-1185">Reference proteome</keyword>
<evidence type="ECO:0008006" key="3">
    <source>
        <dbReference type="Google" id="ProtNLM"/>
    </source>
</evidence>
<dbReference type="eggNOG" id="COG1503">
    <property type="taxonomic scope" value="Bacteria"/>
</dbReference>
<proteinExistence type="predicted"/>
<reference evidence="1" key="1">
    <citation type="submission" date="2014-05" db="EMBL/GenBank/DDBJ databases">
        <title>Genome sequence of Mycobacterium aromaticivorans strain JS19b1T (= DSM 45407T).</title>
        <authorList>
            <person name="Kwak Y."/>
            <person name="Park G.-S."/>
            <person name="Li Q.X."/>
            <person name="Lee S.-E."/>
            <person name="Shin J.-H."/>
        </authorList>
    </citation>
    <scope>NUCLEOTIDE SEQUENCE [LARGE SCALE GENOMIC DNA]</scope>
    <source>
        <strain evidence="1">JS19b1</strain>
    </source>
</reference>
<evidence type="ECO:0000313" key="1">
    <source>
        <dbReference type="EMBL" id="KDE97775.1"/>
    </source>
</evidence>
<dbReference type="RefSeq" id="WP_131536066.1">
    <property type="nucleotide sequence ID" value="NZ_JALN02000001.1"/>
</dbReference>
<comment type="caution">
    <text evidence="1">The sequence shown here is derived from an EMBL/GenBank/DDBJ whole genome shotgun (WGS) entry which is preliminary data.</text>
</comment>
<organism evidence="1 2">
    <name type="scientific">Mycolicibacterium aromaticivorans JS19b1 = JCM 16368</name>
    <dbReference type="NCBI Taxonomy" id="1440774"/>
    <lineage>
        <taxon>Bacteria</taxon>
        <taxon>Bacillati</taxon>
        <taxon>Actinomycetota</taxon>
        <taxon>Actinomycetes</taxon>
        <taxon>Mycobacteriales</taxon>
        <taxon>Mycobacteriaceae</taxon>
        <taxon>Mycolicibacterium</taxon>
    </lineage>
</organism>
<sequence length="372" mass="39762">MTSAATYSPLAHRLLAIRGPVASVYYDDSHDTQDAAERLGVLERDVARELEQQGAPQALIASVTRAMNERPATEHRSGRALIVGPDGVAVDEHLVVPPVTPVIRASELPYVVPLVENGSVSGPYLVVVVDQVGADLTRYQGKSTFSETVVGEGFPVHKAASAGLNAWGDSQHRVEEEVRKNLRAVAERLTAEMDDHSLDFIVLIGQDRVRAELVSELPHRVADRVVQPGVGSRQTGVDRVVRVSVAQELNNRRSIHSRRILEQYDAEVGRGSGLAVAGLAAVTAALRDRSVATLIIGQMHDETVLAGDDLTLLGSDPETLSDFGIAPTQTLRADEALPYAALAIGADLVCAPDHLRLTDGVGALLRHAPIQG</sequence>
<dbReference type="STRING" id="1440774.Y900_002200"/>
<dbReference type="OrthoDB" id="5179393at2"/>
<dbReference type="Proteomes" id="UP000022835">
    <property type="component" value="Unassembled WGS sequence"/>
</dbReference>
<accession>A0A064CBS5</accession>
<dbReference type="EMBL" id="JALN02000001">
    <property type="protein sequence ID" value="KDE97775.1"/>
    <property type="molecule type" value="Genomic_DNA"/>
</dbReference>
<dbReference type="Pfam" id="PF18844">
    <property type="entry name" value="baeRF_family2"/>
    <property type="match status" value="1"/>
</dbReference>
<dbReference type="InterPro" id="IPR042226">
    <property type="entry name" value="eFR1_2_sf"/>
</dbReference>
<dbReference type="Gene3D" id="3.30.420.60">
    <property type="entry name" value="eRF1 domain 2"/>
    <property type="match status" value="1"/>
</dbReference>
<protein>
    <recommendedName>
        <fullName evidence="3">Peptide chain release factor 2</fullName>
    </recommendedName>
</protein>
<name>A0A064CBS5_9MYCO</name>
<dbReference type="InterPro" id="IPR040701">
    <property type="entry name" value="Bact_RF_family2"/>
</dbReference>